<name>A0A0S3K6P8_9ENTE</name>
<feature type="transmembrane region" description="Helical" evidence="1">
    <location>
        <begin position="94"/>
        <end position="114"/>
    </location>
</feature>
<keyword evidence="4" id="KW-1185">Reference proteome</keyword>
<organism evidence="3 5">
    <name type="scientific">Enterococcus silesiacus</name>
    <dbReference type="NCBI Taxonomy" id="332949"/>
    <lineage>
        <taxon>Bacteria</taxon>
        <taxon>Bacillati</taxon>
        <taxon>Bacillota</taxon>
        <taxon>Bacilli</taxon>
        <taxon>Lactobacillales</taxon>
        <taxon>Enterococcaceae</taxon>
        <taxon>Enterococcus</taxon>
    </lineage>
</organism>
<feature type="transmembrane region" description="Helical" evidence="1">
    <location>
        <begin position="120"/>
        <end position="143"/>
    </location>
</feature>
<evidence type="ECO:0000313" key="5">
    <source>
        <dbReference type="Proteomes" id="UP000183039"/>
    </source>
</evidence>
<reference evidence="3 5" key="1">
    <citation type="submission" date="2014-12" db="EMBL/GenBank/DDBJ databases">
        <title>Draft genome sequences of 29 type strains of Enterococci.</title>
        <authorList>
            <person name="Zhong Z."/>
            <person name="Sun Z."/>
            <person name="Liu W."/>
            <person name="Zhang W."/>
            <person name="Zhang H."/>
        </authorList>
    </citation>
    <scope>NUCLEOTIDE SEQUENCE [LARGE SCALE GENOMIC DNA]</scope>
    <source>
        <strain evidence="3 5">DSM 22801</strain>
    </source>
</reference>
<dbReference type="RefSeq" id="WP_071876729.1">
    <property type="nucleotide sequence ID" value="NZ_JXLC01000004.1"/>
</dbReference>
<dbReference type="Proteomes" id="UP000183039">
    <property type="component" value="Unassembled WGS sequence"/>
</dbReference>
<dbReference type="EMBL" id="JXLC01000004">
    <property type="protein sequence ID" value="OJG92731.1"/>
    <property type="molecule type" value="Genomic_DNA"/>
</dbReference>
<dbReference type="OrthoDB" id="2191398at2"/>
<keyword evidence="1" id="KW-1133">Transmembrane helix</keyword>
<dbReference type="Proteomes" id="UP000065511">
    <property type="component" value="Chromosome"/>
</dbReference>
<feature type="transmembrane region" description="Helical" evidence="1">
    <location>
        <begin position="9"/>
        <end position="27"/>
    </location>
</feature>
<reference evidence="2 4" key="2">
    <citation type="submission" date="2015-12" db="EMBL/GenBank/DDBJ databases">
        <authorList>
            <person name="Lauer A."/>
            <person name="Humrighouse B."/>
            <person name="Loparev V."/>
            <person name="Shewmaker P.L."/>
            <person name="Whitney A.M."/>
            <person name="McLaughlin R.W."/>
        </authorList>
    </citation>
    <scope>NUCLEOTIDE SEQUENCE [LARGE SCALE GENOMIC DNA]</scope>
    <source>
        <strain evidence="2 4">LMG 23085</strain>
    </source>
</reference>
<evidence type="ECO:0008006" key="6">
    <source>
        <dbReference type="Google" id="ProtNLM"/>
    </source>
</evidence>
<dbReference type="AlphaFoldDB" id="A0A0S3K6P8"/>
<proteinExistence type="predicted"/>
<evidence type="ECO:0000256" key="1">
    <source>
        <dbReference type="SAM" id="Phobius"/>
    </source>
</evidence>
<protein>
    <recommendedName>
        <fullName evidence="6">DUF2178 domain-containing protein</fullName>
    </recommendedName>
</protein>
<evidence type="ECO:0000313" key="2">
    <source>
        <dbReference type="EMBL" id="ALR99961.1"/>
    </source>
</evidence>
<dbReference type="KEGG" id="ess:ATZ33_00755"/>
<dbReference type="EMBL" id="CP013614">
    <property type="protein sequence ID" value="ALR99961.1"/>
    <property type="molecule type" value="Genomic_DNA"/>
</dbReference>
<evidence type="ECO:0000313" key="3">
    <source>
        <dbReference type="EMBL" id="OJG92731.1"/>
    </source>
</evidence>
<accession>A0A0S3K6P8</accession>
<sequence>MTYYSKKALVSLITNIIIFISFYPNVLKQMTVLTASSPEVPKIWAEFFAILLVASIVIKLIVMILFKIIHSIFSKEKEPQIVDDRDQLIELKAVRNLCFTFATGFFLSLIALIFDQPIETMFKILAYTFLASGIILEGSYIFYYEREA</sequence>
<keyword evidence="1" id="KW-0472">Membrane</keyword>
<keyword evidence="1" id="KW-0812">Transmembrane</keyword>
<evidence type="ECO:0000313" key="4">
    <source>
        <dbReference type="Proteomes" id="UP000065511"/>
    </source>
</evidence>
<feature type="transmembrane region" description="Helical" evidence="1">
    <location>
        <begin position="47"/>
        <end position="73"/>
    </location>
</feature>
<gene>
    <name evidence="2" type="ORF">ATZ33_00755</name>
    <name evidence="3" type="ORF">RV15_GL002676</name>
</gene>